<gene>
    <name evidence="3" type="ORF">KCMC57_15860</name>
</gene>
<evidence type="ECO:0000256" key="1">
    <source>
        <dbReference type="SAM" id="MobiDB-lite"/>
    </source>
</evidence>
<protein>
    <submittedName>
        <fullName evidence="3">Uncharacterized protein</fullName>
    </submittedName>
</protein>
<name>A0AB33JUU6_9ACTN</name>
<dbReference type="Pfam" id="PF20088">
    <property type="entry name" value="DUF6480"/>
    <property type="match status" value="1"/>
</dbReference>
<feature type="transmembrane region" description="Helical" evidence="2">
    <location>
        <begin position="122"/>
        <end position="143"/>
    </location>
</feature>
<evidence type="ECO:0000313" key="3">
    <source>
        <dbReference type="EMBL" id="BFP45218.1"/>
    </source>
</evidence>
<reference evidence="3" key="1">
    <citation type="submission" date="2024-07" db="EMBL/GenBank/DDBJ databases">
        <title>Complete genome sequences of cellulolytic bacteria, Kitasatospora sp. CMC57 and Streptomyces sp. CMC78, isolated from Japanese agricultural soil.</title>
        <authorList>
            <person name="Hashimoto T."/>
            <person name="Ito M."/>
            <person name="Iwamoto M."/>
            <person name="Fukahori D."/>
            <person name="Shoda T."/>
            <person name="Sakoda M."/>
            <person name="Morohoshi T."/>
            <person name="Mitsuboshi M."/>
            <person name="Nishizawa T."/>
        </authorList>
    </citation>
    <scope>NUCLEOTIDE SEQUENCE</scope>
    <source>
        <strain evidence="3">CMC57</strain>
    </source>
</reference>
<sequence length="145" mass="15584">MNDAEPAVPTSRDQALLLEQASLYGWRAQWQLPEHERATERLLLTLRDTSLTAVFSHDGSLSFARLTELGTATTELDLSGALAVLRDHAGAPPEDTPPGESSTTAGISVPEPPELSRAWGSWPLAVVGLLVLSVVLFMIARIAGW</sequence>
<dbReference type="EMBL" id="AP035881">
    <property type="protein sequence ID" value="BFP45218.1"/>
    <property type="molecule type" value="Genomic_DNA"/>
</dbReference>
<proteinExistence type="predicted"/>
<keyword evidence="2" id="KW-0812">Transmembrane</keyword>
<dbReference type="AlphaFoldDB" id="A0AB33JUU6"/>
<feature type="region of interest" description="Disordered" evidence="1">
    <location>
        <begin position="87"/>
        <end position="109"/>
    </location>
</feature>
<organism evidence="3">
    <name type="scientific">Kitasatospora sp. CMC57</name>
    <dbReference type="NCBI Taxonomy" id="3231513"/>
    <lineage>
        <taxon>Bacteria</taxon>
        <taxon>Bacillati</taxon>
        <taxon>Actinomycetota</taxon>
        <taxon>Actinomycetes</taxon>
        <taxon>Kitasatosporales</taxon>
        <taxon>Streptomycetaceae</taxon>
        <taxon>Kitasatospora</taxon>
    </lineage>
</organism>
<keyword evidence="2" id="KW-1133">Transmembrane helix</keyword>
<keyword evidence="2" id="KW-0472">Membrane</keyword>
<dbReference type="RefSeq" id="WP_407987740.1">
    <property type="nucleotide sequence ID" value="NZ_AP035881.2"/>
</dbReference>
<accession>A0AB33JUU6</accession>
<dbReference type="InterPro" id="IPR045512">
    <property type="entry name" value="DUF6480"/>
</dbReference>
<evidence type="ECO:0000256" key="2">
    <source>
        <dbReference type="SAM" id="Phobius"/>
    </source>
</evidence>